<dbReference type="InterPro" id="IPR011333">
    <property type="entry name" value="SKP1/BTB/POZ_sf"/>
</dbReference>
<dbReference type="Proteomes" id="UP000479691">
    <property type="component" value="Unassembled WGS sequence"/>
</dbReference>
<dbReference type="CDD" id="cd18186">
    <property type="entry name" value="BTB_POZ_ZBTB_KLHL-like"/>
    <property type="match status" value="1"/>
</dbReference>
<proteinExistence type="predicted"/>
<reference evidence="1 2" key="1">
    <citation type="submission" date="2019-06" db="EMBL/GenBank/DDBJ databases">
        <authorList>
            <person name="Palmer J.M."/>
        </authorList>
    </citation>
    <scope>NUCLEOTIDE SEQUENCE [LARGE SCALE GENOMIC DNA]</scope>
    <source>
        <strain evidence="1 2">TWF788</strain>
    </source>
</reference>
<evidence type="ECO:0000313" key="2">
    <source>
        <dbReference type="Proteomes" id="UP000479691"/>
    </source>
</evidence>
<dbReference type="Gene3D" id="3.30.710.10">
    <property type="entry name" value="Potassium Channel Kv1.1, Chain A"/>
    <property type="match status" value="1"/>
</dbReference>
<gene>
    <name evidence="1" type="ORF">TWF788_011238</name>
</gene>
<dbReference type="EMBL" id="JAABOE010000009">
    <property type="protein sequence ID" value="KAF3189117.1"/>
    <property type="molecule type" value="Genomic_DNA"/>
</dbReference>
<evidence type="ECO:0000313" key="1">
    <source>
        <dbReference type="EMBL" id="KAF3189117.1"/>
    </source>
</evidence>
<name>A0A6G1MBU7_ORBOL</name>
<protein>
    <recommendedName>
        <fullName evidence="3">BTB domain-containing protein</fullName>
    </recommendedName>
</protein>
<organism evidence="1 2">
    <name type="scientific">Orbilia oligospora</name>
    <name type="common">Nematode-trapping fungus</name>
    <name type="synonym">Arthrobotrys oligospora</name>
    <dbReference type="NCBI Taxonomy" id="2813651"/>
    <lineage>
        <taxon>Eukaryota</taxon>
        <taxon>Fungi</taxon>
        <taxon>Dikarya</taxon>
        <taxon>Ascomycota</taxon>
        <taxon>Pezizomycotina</taxon>
        <taxon>Orbiliomycetes</taxon>
        <taxon>Orbiliales</taxon>
        <taxon>Orbiliaceae</taxon>
        <taxon>Orbilia</taxon>
    </lineage>
</organism>
<accession>A0A6G1MBU7</accession>
<dbReference type="SUPFAM" id="SSF54695">
    <property type="entry name" value="POZ domain"/>
    <property type="match status" value="1"/>
</dbReference>
<evidence type="ECO:0008006" key="3">
    <source>
        <dbReference type="Google" id="ProtNLM"/>
    </source>
</evidence>
<dbReference type="AlphaFoldDB" id="A0A6G1MBU7"/>
<sequence>MGASQSNANFMKIYNKEEFSDVIVTVGTLGREKKSYHLHQAIIRTFSEPLNTKCRAAPTKMGRKIITIDSYDDTIMEIAFRWMYGKNDLPGEQLDLPGVTMLIKVAQELELEGLRQAALKNAVNIATSSIPTMDCNDEHWTIYWDTVETFCSLTDMTNLENIDALLGLMEKLPIDKIQLDEARSKRLMEESDIGCFMFLISAALGKFVDKALCKNCQKLPVGEVTHSGPRRCTCCLTLLPEP</sequence>
<comment type="caution">
    <text evidence="1">The sequence shown here is derived from an EMBL/GenBank/DDBJ whole genome shotgun (WGS) entry which is preliminary data.</text>
</comment>